<dbReference type="EMBL" id="FOXO01000001">
    <property type="protein sequence ID" value="SFP37036.1"/>
    <property type="molecule type" value="Genomic_DNA"/>
</dbReference>
<evidence type="ECO:0000256" key="3">
    <source>
        <dbReference type="ARBA" id="ARBA00022908"/>
    </source>
</evidence>
<evidence type="ECO:0000256" key="4">
    <source>
        <dbReference type="ARBA" id="ARBA00023125"/>
    </source>
</evidence>
<evidence type="ECO:0000256" key="2">
    <source>
        <dbReference type="ARBA" id="ARBA00008857"/>
    </source>
</evidence>
<dbReference type="PROSITE" id="PS51898">
    <property type="entry name" value="TYR_RECOMBINASE"/>
    <property type="match status" value="1"/>
</dbReference>
<dbReference type="InterPro" id="IPR011010">
    <property type="entry name" value="DNA_brk_join_enz"/>
</dbReference>
<dbReference type="Pfam" id="PF00589">
    <property type="entry name" value="Phage_integrase"/>
    <property type="match status" value="1"/>
</dbReference>
<dbReference type="Pfam" id="PF02899">
    <property type="entry name" value="Phage_int_SAM_1"/>
    <property type="match status" value="1"/>
</dbReference>
<evidence type="ECO:0000313" key="10">
    <source>
        <dbReference type="Proteomes" id="UP000182624"/>
    </source>
</evidence>
<evidence type="ECO:0000256" key="1">
    <source>
        <dbReference type="ARBA" id="ARBA00003283"/>
    </source>
</evidence>
<dbReference type="GO" id="GO:0006310">
    <property type="term" value="P:DNA recombination"/>
    <property type="evidence" value="ECO:0007669"/>
    <property type="project" value="UniProtKB-KW"/>
</dbReference>
<feature type="domain" description="Core-binding (CB)" evidence="8">
    <location>
        <begin position="2"/>
        <end position="84"/>
    </location>
</feature>
<dbReference type="PANTHER" id="PTHR30349:SF81">
    <property type="entry name" value="TYROSINE RECOMBINASE XERC"/>
    <property type="match status" value="1"/>
</dbReference>
<dbReference type="InterPro" id="IPR010998">
    <property type="entry name" value="Integrase_recombinase_N"/>
</dbReference>
<dbReference type="GO" id="GO:0015074">
    <property type="term" value="P:DNA integration"/>
    <property type="evidence" value="ECO:0007669"/>
    <property type="project" value="UniProtKB-KW"/>
</dbReference>
<evidence type="ECO:0000259" key="7">
    <source>
        <dbReference type="PROSITE" id="PS51898"/>
    </source>
</evidence>
<dbReference type="InterPro" id="IPR013762">
    <property type="entry name" value="Integrase-like_cat_sf"/>
</dbReference>
<evidence type="ECO:0000259" key="8">
    <source>
        <dbReference type="PROSITE" id="PS51900"/>
    </source>
</evidence>
<sequence length="314" mass="36530">MNNYEKIVENYLDFCSSQKKLNEKTVRAYLTDLQQFGNCLSSMKLTELSTAELEDYIKNLHRHYKPKSVKRKIASIKAFFCYLENHDIITSNPWAHVQSKFREPATLPRIIPLDTIEIILTLIYKQIENGKTNYRRRNAIRDAAICELLFATGLRIFELCNLIPDDVNLYEDTVFINGKGLKERILQIGNSQVHDALVNYKEAYDNEIRLCNHLFVNQQGHPISDQSVRRMLNYYTNLAGIKQHITPHMWRHTFATSLLEADVDIRYIQAMLGHSSIRTTEIYTHVSMAKQKNILCSKHPRNNFSICPNAYISN</sequence>
<dbReference type="Gene3D" id="1.10.150.130">
    <property type="match status" value="1"/>
</dbReference>
<reference evidence="10" key="1">
    <citation type="submission" date="2016-10" db="EMBL/GenBank/DDBJ databases">
        <authorList>
            <person name="Varghese N."/>
            <person name="Submissions S."/>
        </authorList>
    </citation>
    <scope>NUCLEOTIDE SEQUENCE [LARGE SCALE GENOMIC DNA]</scope>
    <source>
        <strain evidence="10">P18</strain>
    </source>
</reference>
<evidence type="ECO:0000256" key="6">
    <source>
        <dbReference type="PROSITE-ProRule" id="PRU01248"/>
    </source>
</evidence>
<dbReference type="PANTHER" id="PTHR30349">
    <property type="entry name" value="PHAGE INTEGRASE-RELATED"/>
    <property type="match status" value="1"/>
</dbReference>
<dbReference type="InterPro" id="IPR050090">
    <property type="entry name" value="Tyrosine_recombinase_XerCD"/>
</dbReference>
<comment type="similarity">
    <text evidence="2">Belongs to the 'phage' integrase family.</text>
</comment>
<dbReference type="AlphaFoldDB" id="A0A1I5PTQ6"/>
<dbReference type="Gene3D" id="1.10.443.10">
    <property type="entry name" value="Intergrase catalytic core"/>
    <property type="match status" value="1"/>
</dbReference>
<dbReference type="InterPro" id="IPR004107">
    <property type="entry name" value="Integrase_SAM-like_N"/>
</dbReference>
<proteinExistence type="inferred from homology"/>
<comment type="function">
    <text evidence="1">Site-specific tyrosine recombinase, which acts by catalyzing the cutting and rejoining of the recombining DNA molecules.</text>
</comment>
<evidence type="ECO:0000256" key="5">
    <source>
        <dbReference type="ARBA" id="ARBA00023172"/>
    </source>
</evidence>
<protein>
    <submittedName>
        <fullName evidence="9">Integrase/recombinase XerD</fullName>
    </submittedName>
</protein>
<keyword evidence="10" id="KW-1185">Reference proteome</keyword>
<dbReference type="OrthoDB" id="9801717at2"/>
<evidence type="ECO:0000313" key="9">
    <source>
        <dbReference type="EMBL" id="SFP37036.1"/>
    </source>
</evidence>
<gene>
    <name evidence="9" type="ORF">SAMN04487928_101127</name>
</gene>
<feature type="domain" description="Tyr recombinase" evidence="7">
    <location>
        <begin position="106"/>
        <end position="296"/>
    </location>
</feature>
<dbReference type="InterPro" id="IPR044068">
    <property type="entry name" value="CB"/>
</dbReference>
<organism evidence="9 10">
    <name type="scientific">Butyrivibrio proteoclasticus</name>
    <dbReference type="NCBI Taxonomy" id="43305"/>
    <lineage>
        <taxon>Bacteria</taxon>
        <taxon>Bacillati</taxon>
        <taxon>Bacillota</taxon>
        <taxon>Clostridia</taxon>
        <taxon>Lachnospirales</taxon>
        <taxon>Lachnospiraceae</taxon>
        <taxon>Butyrivibrio</taxon>
    </lineage>
</organism>
<dbReference type="Proteomes" id="UP000182624">
    <property type="component" value="Unassembled WGS sequence"/>
</dbReference>
<keyword evidence="4 6" id="KW-0238">DNA-binding</keyword>
<dbReference type="PROSITE" id="PS51900">
    <property type="entry name" value="CB"/>
    <property type="match status" value="1"/>
</dbReference>
<dbReference type="RefSeq" id="WP_074882874.1">
    <property type="nucleotide sequence ID" value="NZ_FOXO01000001.1"/>
</dbReference>
<dbReference type="InterPro" id="IPR002104">
    <property type="entry name" value="Integrase_catalytic"/>
</dbReference>
<dbReference type="GO" id="GO:0003677">
    <property type="term" value="F:DNA binding"/>
    <property type="evidence" value="ECO:0007669"/>
    <property type="project" value="UniProtKB-UniRule"/>
</dbReference>
<accession>A0A1I5PTQ6</accession>
<name>A0A1I5PTQ6_9FIRM</name>
<dbReference type="SUPFAM" id="SSF56349">
    <property type="entry name" value="DNA breaking-rejoining enzymes"/>
    <property type="match status" value="1"/>
</dbReference>
<keyword evidence="3" id="KW-0229">DNA integration</keyword>
<keyword evidence="5" id="KW-0233">DNA recombination</keyword>